<proteinExistence type="predicted"/>
<organism evidence="2 3">
    <name type="scientific">Thalassococcus arenae</name>
    <dbReference type="NCBI Taxonomy" id="2851652"/>
    <lineage>
        <taxon>Bacteria</taxon>
        <taxon>Pseudomonadati</taxon>
        <taxon>Pseudomonadota</taxon>
        <taxon>Alphaproteobacteria</taxon>
        <taxon>Rhodobacterales</taxon>
        <taxon>Roseobacteraceae</taxon>
        <taxon>Thalassococcus</taxon>
    </lineage>
</organism>
<dbReference type="Proteomes" id="UP001166293">
    <property type="component" value="Unassembled WGS sequence"/>
</dbReference>
<dbReference type="RefSeq" id="WP_217779233.1">
    <property type="nucleotide sequence ID" value="NZ_JAHRWL010000002.1"/>
</dbReference>
<protein>
    <recommendedName>
        <fullName evidence="4">Dihydrodipicolinate reductase</fullName>
    </recommendedName>
</protein>
<name>A0ABS6NA35_9RHOB</name>
<evidence type="ECO:0000313" key="3">
    <source>
        <dbReference type="Proteomes" id="UP001166293"/>
    </source>
</evidence>
<accession>A0ABS6NA35</accession>
<evidence type="ECO:0000256" key="1">
    <source>
        <dbReference type="SAM" id="SignalP"/>
    </source>
</evidence>
<gene>
    <name evidence="2" type="ORF">KUH32_14050</name>
</gene>
<keyword evidence="3" id="KW-1185">Reference proteome</keyword>
<evidence type="ECO:0000313" key="2">
    <source>
        <dbReference type="EMBL" id="MBV2360886.1"/>
    </source>
</evidence>
<keyword evidence="1" id="KW-0732">Signal</keyword>
<feature type="chain" id="PRO_5047488052" description="Dihydrodipicolinate reductase" evidence="1">
    <location>
        <begin position="28"/>
        <end position="126"/>
    </location>
</feature>
<evidence type="ECO:0008006" key="4">
    <source>
        <dbReference type="Google" id="ProtNLM"/>
    </source>
</evidence>
<reference evidence="2" key="1">
    <citation type="submission" date="2021-06" db="EMBL/GenBank/DDBJ databases">
        <title>Thalassococcus sp. CAU 1522 isolated from sea sand, Republic of Korea.</title>
        <authorList>
            <person name="Kim W."/>
        </authorList>
    </citation>
    <scope>NUCLEOTIDE SEQUENCE</scope>
    <source>
        <strain evidence="2">CAU 1522</strain>
    </source>
</reference>
<sequence length="126" mass="13440">MAKLQTTKRARAFGVVLSGAFSLTMLATAGSAAHPEARDFDNRVFEVTRGAVAVRAEFLNDGALVLSGPHGRFEGRWRILDNQICTDFQTGPRAGVTCHTLSETASGGYATEDGAVLTPVARVVRF</sequence>
<comment type="caution">
    <text evidence="2">The sequence shown here is derived from an EMBL/GenBank/DDBJ whole genome shotgun (WGS) entry which is preliminary data.</text>
</comment>
<feature type="signal peptide" evidence="1">
    <location>
        <begin position="1"/>
        <end position="27"/>
    </location>
</feature>
<dbReference type="EMBL" id="JAHRWL010000002">
    <property type="protein sequence ID" value="MBV2360886.1"/>
    <property type="molecule type" value="Genomic_DNA"/>
</dbReference>